<proteinExistence type="predicted"/>
<evidence type="ECO:0000256" key="1">
    <source>
        <dbReference type="SAM" id="MobiDB-lite"/>
    </source>
</evidence>
<evidence type="ECO:0000256" key="2">
    <source>
        <dbReference type="SAM" id="Phobius"/>
    </source>
</evidence>
<evidence type="ECO:0000313" key="4">
    <source>
        <dbReference type="Proteomes" id="UP000823749"/>
    </source>
</evidence>
<keyword evidence="4" id="KW-1185">Reference proteome</keyword>
<organism evidence="3 4">
    <name type="scientific">Rhododendron griersonianum</name>
    <dbReference type="NCBI Taxonomy" id="479676"/>
    <lineage>
        <taxon>Eukaryota</taxon>
        <taxon>Viridiplantae</taxon>
        <taxon>Streptophyta</taxon>
        <taxon>Embryophyta</taxon>
        <taxon>Tracheophyta</taxon>
        <taxon>Spermatophyta</taxon>
        <taxon>Magnoliopsida</taxon>
        <taxon>eudicotyledons</taxon>
        <taxon>Gunneridae</taxon>
        <taxon>Pentapetalae</taxon>
        <taxon>asterids</taxon>
        <taxon>Ericales</taxon>
        <taxon>Ericaceae</taxon>
        <taxon>Ericoideae</taxon>
        <taxon>Rhodoreae</taxon>
        <taxon>Rhododendron</taxon>
    </lineage>
</organism>
<dbReference type="PANTHER" id="PTHR34947:SF2">
    <property type="entry name" value="TRANSMEMBRANE PROTEIN"/>
    <property type="match status" value="1"/>
</dbReference>
<comment type="caution">
    <text evidence="3">The sequence shown here is derived from an EMBL/GenBank/DDBJ whole genome shotgun (WGS) entry which is preliminary data.</text>
</comment>
<sequence>MEQTLNQFLTSQFVKKVTKLVLLAVSLLSFFFSSYSTLWHSFFINSFSLLHFSTFSFKLLSHAMDKNCIFLICNGILVFLAKSSGFFIRFSPENELNDPLLNETGDRKGFHSSGETTDLLLEREASVEEQEQEEQQDSLEEAEASNFTAEEKEQEEQNVAEQKREEQNVLLITTAEEEEEEEGAVHIIEQEEENKLGAIGFGMEEGGEGNGLVISTEELNKKCDEFIRRMHEEIRIGAQIQS</sequence>
<evidence type="ECO:0000313" key="3">
    <source>
        <dbReference type="EMBL" id="KAG5546696.1"/>
    </source>
</evidence>
<feature type="region of interest" description="Disordered" evidence="1">
    <location>
        <begin position="124"/>
        <end position="165"/>
    </location>
</feature>
<keyword evidence="2" id="KW-0812">Transmembrane</keyword>
<keyword evidence="2" id="KW-0472">Membrane</keyword>
<feature type="compositionally biased region" description="Acidic residues" evidence="1">
    <location>
        <begin position="127"/>
        <end position="143"/>
    </location>
</feature>
<dbReference type="PANTHER" id="PTHR34947">
    <property type="entry name" value="TRANSMEMBRANE PROTEIN"/>
    <property type="match status" value="1"/>
</dbReference>
<feature type="transmembrane region" description="Helical" evidence="2">
    <location>
        <begin position="20"/>
        <end position="36"/>
    </location>
</feature>
<reference evidence="3 4" key="1">
    <citation type="submission" date="2020-08" db="EMBL/GenBank/DDBJ databases">
        <title>Plant Genome Project.</title>
        <authorList>
            <person name="Zhang R.-G."/>
        </authorList>
    </citation>
    <scope>NUCLEOTIDE SEQUENCE [LARGE SCALE GENOMIC DNA]</scope>
    <source>
        <strain evidence="3">WSP0</strain>
        <tissue evidence="3">Leaf</tissue>
    </source>
</reference>
<keyword evidence="2" id="KW-1133">Transmembrane helix</keyword>
<dbReference type="EMBL" id="JACTNZ010000006">
    <property type="protein sequence ID" value="KAG5546696.1"/>
    <property type="molecule type" value="Genomic_DNA"/>
</dbReference>
<gene>
    <name evidence="3" type="ORF">RHGRI_018763</name>
</gene>
<dbReference type="Proteomes" id="UP000823749">
    <property type="component" value="Chromosome 6"/>
</dbReference>
<name>A0AAV6K2L6_9ERIC</name>
<accession>A0AAV6K2L6</accession>
<dbReference type="AlphaFoldDB" id="A0AAV6K2L6"/>
<protein>
    <submittedName>
        <fullName evidence="3">Uncharacterized protein</fullName>
    </submittedName>
</protein>